<evidence type="ECO:0000313" key="2">
    <source>
        <dbReference type="EMBL" id="RDB27592.1"/>
    </source>
</evidence>
<name>A0A369K1X3_HYPMA</name>
<dbReference type="EMBL" id="LUEZ02000015">
    <property type="protein sequence ID" value="RDB27592.1"/>
    <property type="molecule type" value="Genomic_DNA"/>
</dbReference>
<keyword evidence="1" id="KW-1133">Transmembrane helix</keyword>
<keyword evidence="1" id="KW-0472">Membrane</keyword>
<protein>
    <submittedName>
        <fullName evidence="2">Uncharacterized protein</fullName>
    </submittedName>
</protein>
<evidence type="ECO:0000256" key="1">
    <source>
        <dbReference type="SAM" id="Phobius"/>
    </source>
</evidence>
<accession>A0A369K1X3</accession>
<reference evidence="2" key="1">
    <citation type="submission" date="2018-04" db="EMBL/GenBank/DDBJ databases">
        <title>Whole genome sequencing of Hypsizygus marmoreus.</title>
        <authorList>
            <person name="Choi I.-G."/>
            <person name="Min B."/>
            <person name="Kim J.-G."/>
            <person name="Kim S."/>
            <person name="Oh Y.-L."/>
            <person name="Kong W.-S."/>
            <person name="Park H."/>
            <person name="Jeong J."/>
            <person name="Song E.-S."/>
        </authorList>
    </citation>
    <scope>NUCLEOTIDE SEQUENCE [LARGE SCALE GENOMIC DNA]</scope>
    <source>
        <strain evidence="2">51987-8</strain>
    </source>
</reference>
<keyword evidence="3" id="KW-1185">Reference proteome</keyword>
<dbReference type="InParanoid" id="A0A369K1X3"/>
<keyword evidence="1" id="KW-0812">Transmembrane</keyword>
<dbReference type="AlphaFoldDB" id="A0A369K1X3"/>
<organism evidence="2 3">
    <name type="scientific">Hypsizygus marmoreus</name>
    <name type="common">White beech mushroom</name>
    <name type="synonym">Agaricus marmoreus</name>
    <dbReference type="NCBI Taxonomy" id="39966"/>
    <lineage>
        <taxon>Eukaryota</taxon>
        <taxon>Fungi</taxon>
        <taxon>Dikarya</taxon>
        <taxon>Basidiomycota</taxon>
        <taxon>Agaricomycotina</taxon>
        <taxon>Agaricomycetes</taxon>
        <taxon>Agaricomycetidae</taxon>
        <taxon>Agaricales</taxon>
        <taxon>Tricholomatineae</taxon>
        <taxon>Lyophyllaceae</taxon>
        <taxon>Hypsizygus</taxon>
    </lineage>
</organism>
<proteinExistence type="predicted"/>
<dbReference type="Proteomes" id="UP000076154">
    <property type="component" value="Unassembled WGS sequence"/>
</dbReference>
<gene>
    <name evidence="2" type="ORF">Hypma_003771</name>
</gene>
<evidence type="ECO:0000313" key="3">
    <source>
        <dbReference type="Proteomes" id="UP000076154"/>
    </source>
</evidence>
<sequence>MLVHQLSGTGNMEFIACHSLGGANITLLFVSCAIMDHRGTSTRSAPPSRLVVSWRVVWVEELLWTAHAALNEARG</sequence>
<feature type="transmembrane region" description="Helical" evidence="1">
    <location>
        <begin position="12"/>
        <end position="34"/>
    </location>
</feature>
<comment type="caution">
    <text evidence="2">The sequence shown here is derived from an EMBL/GenBank/DDBJ whole genome shotgun (WGS) entry which is preliminary data.</text>
</comment>